<dbReference type="SMART" id="SM00320">
    <property type="entry name" value="WD40"/>
    <property type="match status" value="5"/>
</dbReference>
<dbReference type="OMA" id="IIIWRTK"/>
<dbReference type="Proteomes" id="UP000026962">
    <property type="component" value="Chromosome 12"/>
</dbReference>
<feature type="region of interest" description="Disordered" evidence="2">
    <location>
        <begin position="1"/>
        <end position="31"/>
    </location>
</feature>
<dbReference type="InterPro" id="IPR001680">
    <property type="entry name" value="WD40_rpt"/>
</dbReference>
<dbReference type="Pfam" id="PF00400">
    <property type="entry name" value="WD40"/>
    <property type="match status" value="2"/>
</dbReference>
<dbReference type="Gramene" id="OPUNC12G17060.2">
    <property type="protein sequence ID" value="OPUNC12G17060.2"/>
    <property type="gene ID" value="OPUNC12G17060"/>
</dbReference>
<feature type="repeat" description="WD" evidence="1">
    <location>
        <begin position="259"/>
        <end position="290"/>
    </location>
</feature>
<dbReference type="GO" id="GO:0080008">
    <property type="term" value="C:Cul4-RING E3 ubiquitin ligase complex"/>
    <property type="evidence" value="ECO:0007669"/>
    <property type="project" value="EnsemblPlants"/>
</dbReference>
<sequence>MTASKRKQNPKPFVSSRFPNSTNPPLTGGGGGGGGAFSRMALIAGSYERFIWGFSLKTLTSSSSSETLALAPLFSYPAHAGPIRCAAAAPRAGLAASGGSDDTVRLYDLPTAADLGPLLDPSAAVSAVAFYSLGPVPRNLLAASDDGLLHLYDADEGFALLASLRVFPRHHEPADALAVHPTGRVALAVGRSGGLAMLNLVRGRRSFSCRLERPATAVAYAEDGAGGDRFVMAAEEKVTVHDSEDARIIHEIDCGKKVLAFAPAKGILYTGGEERGITAWDLSSGKITSRIDDAHSTRVKGIVVFDDKNDGSELCNLIASASSDGIIRIWDARMIAKEKPTPLAEANTKARLTCLAGSSLNSRSNTPAI</sequence>
<feature type="repeat" description="WD" evidence="1">
    <location>
        <begin position="76"/>
        <end position="117"/>
    </location>
</feature>
<evidence type="ECO:0000313" key="3">
    <source>
        <dbReference type="EnsemblPlants" id="OPUNC12G17060.2"/>
    </source>
</evidence>
<evidence type="ECO:0000256" key="1">
    <source>
        <dbReference type="PROSITE-ProRule" id="PRU00221"/>
    </source>
</evidence>
<reference evidence="3" key="2">
    <citation type="submission" date="2018-05" db="EMBL/GenBank/DDBJ databases">
        <title>OpunRS2 (Oryza punctata Reference Sequence Version 2).</title>
        <authorList>
            <person name="Zhang J."/>
            <person name="Kudrna D."/>
            <person name="Lee S."/>
            <person name="Talag J."/>
            <person name="Welchert J."/>
            <person name="Wing R.A."/>
        </authorList>
    </citation>
    <scope>NUCLEOTIDE SEQUENCE [LARGE SCALE GENOMIC DNA]</scope>
</reference>
<evidence type="ECO:0000256" key="2">
    <source>
        <dbReference type="SAM" id="MobiDB-lite"/>
    </source>
</evidence>
<dbReference type="PROSITE" id="PS50082">
    <property type="entry name" value="WD_REPEATS_2"/>
    <property type="match status" value="3"/>
</dbReference>
<proteinExistence type="predicted"/>
<dbReference type="EnsemblPlants" id="OPUNC12G17060.2">
    <property type="protein sequence ID" value="OPUNC12G17060.2"/>
    <property type="gene ID" value="OPUNC12G17060"/>
</dbReference>
<evidence type="ECO:0000313" key="4">
    <source>
        <dbReference type="Proteomes" id="UP000026962"/>
    </source>
</evidence>
<dbReference type="InterPro" id="IPR051959">
    <property type="entry name" value="PAK1-Kinase_Regulator"/>
</dbReference>
<feature type="repeat" description="WD" evidence="1">
    <location>
        <begin position="316"/>
        <end position="331"/>
    </location>
</feature>
<protein>
    <submittedName>
        <fullName evidence="3">Uncharacterized protein</fullName>
    </submittedName>
</protein>
<name>A0A0E0MPL9_ORYPU</name>
<dbReference type="SUPFAM" id="SSF50978">
    <property type="entry name" value="WD40 repeat-like"/>
    <property type="match status" value="1"/>
</dbReference>
<keyword evidence="4" id="KW-1185">Reference proteome</keyword>
<accession>A0A0E0MPL9</accession>
<dbReference type="InterPro" id="IPR015943">
    <property type="entry name" value="WD40/YVTN_repeat-like_dom_sf"/>
</dbReference>
<dbReference type="STRING" id="4537.A0A0E0MPL9"/>
<dbReference type="AlphaFoldDB" id="A0A0E0MPL9"/>
<dbReference type="InterPro" id="IPR036322">
    <property type="entry name" value="WD40_repeat_dom_sf"/>
</dbReference>
<dbReference type="PANTHER" id="PTHR44675">
    <property type="entry name" value="PAK1 INTERACTING PROTEIN 1"/>
    <property type="match status" value="1"/>
</dbReference>
<keyword evidence="1" id="KW-0853">WD repeat</keyword>
<reference evidence="3" key="1">
    <citation type="submission" date="2015-04" db="UniProtKB">
        <authorList>
            <consortium name="EnsemblPlants"/>
        </authorList>
    </citation>
    <scope>IDENTIFICATION</scope>
</reference>
<dbReference type="Gene3D" id="2.130.10.10">
    <property type="entry name" value="YVTN repeat-like/Quinoprotein amine dehydrogenase"/>
    <property type="match status" value="2"/>
</dbReference>
<dbReference type="eggNOG" id="KOG0294">
    <property type="taxonomic scope" value="Eukaryota"/>
</dbReference>
<dbReference type="PANTHER" id="PTHR44675:SF1">
    <property type="entry name" value="P21-ACTIVATED PROTEIN KINASE-INTERACTING PROTEIN 1"/>
    <property type="match status" value="1"/>
</dbReference>
<organism evidence="3">
    <name type="scientific">Oryza punctata</name>
    <name type="common">Red rice</name>
    <dbReference type="NCBI Taxonomy" id="4537"/>
    <lineage>
        <taxon>Eukaryota</taxon>
        <taxon>Viridiplantae</taxon>
        <taxon>Streptophyta</taxon>
        <taxon>Embryophyta</taxon>
        <taxon>Tracheophyta</taxon>
        <taxon>Spermatophyta</taxon>
        <taxon>Magnoliopsida</taxon>
        <taxon>Liliopsida</taxon>
        <taxon>Poales</taxon>
        <taxon>Poaceae</taxon>
        <taxon>BOP clade</taxon>
        <taxon>Oryzoideae</taxon>
        <taxon>Oryzeae</taxon>
        <taxon>Oryzinae</taxon>
        <taxon>Oryza</taxon>
    </lineage>
</organism>